<dbReference type="EMBL" id="QJRY01000007">
    <property type="protein sequence ID" value="PYB71428.1"/>
    <property type="molecule type" value="Genomic_DNA"/>
</dbReference>
<evidence type="ECO:0000259" key="1">
    <source>
        <dbReference type="Pfam" id="PF12146"/>
    </source>
</evidence>
<dbReference type="Pfam" id="PF12146">
    <property type="entry name" value="Hydrolase_4"/>
    <property type="match status" value="1"/>
</dbReference>
<evidence type="ECO:0000313" key="2">
    <source>
        <dbReference type="EMBL" id="PYB71428.1"/>
    </source>
</evidence>
<dbReference type="GO" id="GO:0016787">
    <property type="term" value="F:hydrolase activity"/>
    <property type="evidence" value="ECO:0007669"/>
    <property type="project" value="UniProtKB-KW"/>
</dbReference>
<organism evidence="2 3">
    <name type="scientific">Rhizobium wuzhouense</name>
    <dbReference type="NCBI Taxonomy" id="1986026"/>
    <lineage>
        <taxon>Bacteria</taxon>
        <taxon>Pseudomonadati</taxon>
        <taxon>Pseudomonadota</taxon>
        <taxon>Alphaproteobacteria</taxon>
        <taxon>Hyphomicrobiales</taxon>
        <taxon>Rhizobiaceae</taxon>
        <taxon>Rhizobium/Agrobacterium group</taxon>
        <taxon>Rhizobium</taxon>
    </lineage>
</organism>
<reference evidence="2 3" key="1">
    <citation type="submission" date="2018-06" db="EMBL/GenBank/DDBJ databases">
        <title>Rhizobium wuzhouense sp. nov., isolated from roots of Oryza officinalis.</title>
        <authorList>
            <person name="Yuan T."/>
        </authorList>
    </citation>
    <scope>NUCLEOTIDE SEQUENCE [LARGE SCALE GENOMIC DNA]</scope>
    <source>
        <strain evidence="2 3">W44</strain>
    </source>
</reference>
<dbReference type="InterPro" id="IPR029058">
    <property type="entry name" value="AB_hydrolase_fold"/>
</dbReference>
<dbReference type="PANTHER" id="PTHR43265:SF1">
    <property type="entry name" value="ESTERASE ESTD"/>
    <property type="match status" value="1"/>
</dbReference>
<proteinExistence type="predicted"/>
<protein>
    <submittedName>
        <fullName evidence="2">Alpha/beta hydrolase</fullName>
    </submittedName>
</protein>
<dbReference type="InterPro" id="IPR053145">
    <property type="entry name" value="AB_hydrolase_Est10"/>
</dbReference>
<dbReference type="SUPFAM" id="SSF53474">
    <property type="entry name" value="alpha/beta-Hydrolases"/>
    <property type="match status" value="1"/>
</dbReference>
<keyword evidence="3" id="KW-1185">Reference proteome</keyword>
<name>A0ABX5NMU2_9HYPH</name>
<feature type="domain" description="Serine aminopeptidase S33" evidence="1">
    <location>
        <begin position="61"/>
        <end position="293"/>
    </location>
</feature>
<accession>A0ABX5NMU2</accession>
<dbReference type="Gene3D" id="3.40.50.1820">
    <property type="entry name" value="alpha/beta hydrolase"/>
    <property type="match status" value="1"/>
</dbReference>
<evidence type="ECO:0000313" key="3">
    <source>
        <dbReference type="Proteomes" id="UP000247536"/>
    </source>
</evidence>
<comment type="caution">
    <text evidence="2">The sequence shown here is derived from an EMBL/GenBank/DDBJ whole genome shotgun (WGS) entry which is preliminary data.</text>
</comment>
<sequence>MFRLTSRRTLLITALFLLVALAAFSLRGLLDHYLDRRTSEAFDFSNGTTHLSGTLWLPDQPPQSAVVLVHGDGPQDRTSDNGYAPLINSLLDANIAVASWDKPGLGGSSGDWLAQSMQDRADETAAALAALRQRLPGLATGAVGFSQAGWVLPKLRAPQADFLVLAGPAVSWLDQGRYFGITRNLREGMDRSAAERAADAQAVQDAADFGPEAGEETIRRTGLPPARYAFIQRNLQADARQDLRALDIPLLAIWGEDDLNVDAKGDSQIYRTVLAGRAGSSVVLVANATHGLLKADAYNAQLTSEWPATRIVRFLVEGRRAYAPEALSTITAFILAQNRSGAGNP</sequence>
<dbReference type="RefSeq" id="WP_110793216.1">
    <property type="nucleotide sequence ID" value="NZ_QJRY01000007.1"/>
</dbReference>
<dbReference type="PANTHER" id="PTHR43265">
    <property type="entry name" value="ESTERASE ESTD"/>
    <property type="match status" value="1"/>
</dbReference>
<dbReference type="Proteomes" id="UP000247536">
    <property type="component" value="Unassembled WGS sequence"/>
</dbReference>
<keyword evidence="2" id="KW-0378">Hydrolase</keyword>
<gene>
    <name evidence="2" type="ORF">DMY87_19005</name>
</gene>
<dbReference type="InterPro" id="IPR022742">
    <property type="entry name" value="Hydrolase_4"/>
</dbReference>